<keyword evidence="2" id="KW-1185">Reference proteome</keyword>
<reference evidence="2" key="1">
    <citation type="submission" date="2024-07" db="EMBL/GenBank/DDBJ databases">
        <title>Two chromosome-level genome assemblies of Korean endemic species Abeliophyllum distichum and Forsythia ovata (Oleaceae).</title>
        <authorList>
            <person name="Jang H."/>
        </authorList>
    </citation>
    <scope>NUCLEOTIDE SEQUENCE [LARGE SCALE GENOMIC DNA]</scope>
</reference>
<evidence type="ECO:0000313" key="2">
    <source>
        <dbReference type="Proteomes" id="UP001604277"/>
    </source>
</evidence>
<dbReference type="EMBL" id="JBFOLJ010000005">
    <property type="protein sequence ID" value="KAL2536521.1"/>
    <property type="molecule type" value="Genomic_DNA"/>
</dbReference>
<protein>
    <submittedName>
        <fullName evidence="1">Uncharacterized protein</fullName>
    </submittedName>
</protein>
<name>A0ABD1VGP3_9LAMI</name>
<dbReference type="AlphaFoldDB" id="A0ABD1VGP3"/>
<proteinExistence type="predicted"/>
<dbReference type="Proteomes" id="UP001604277">
    <property type="component" value="Unassembled WGS sequence"/>
</dbReference>
<gene>
    <name evidence="1" type="ORF">Fot_17912</name>
</gene>
<comment type="caution">
    <text evidence="1">The sequence shown here is derived from an EMBL/GenBank/DDBJ whole genome shotgun (WGS) entry which is preliminary data.</text>
</comment>
<sequence>MLSESDCKYHQKDLKGRDLSFWGNIKKRFGKKARTKLVKKKYSVPVLEQTKLQDFLVRPFDPTPVIQKNWSRRQCGIVDRTQNYQQPHKNYPFNNHIILDDPCN</sequence>
<evidence type="ECO:0000313" key="1">
    <source>
        <dbReference type="EMBL" id="KAL2536521.1"/>
    </source>
</evidence>
<accession>A0ABD1VGP3</accession>
<organism evidence="1 2">
    <name type="scientific">Forsythia ovata</name>
    <dbReference type="NCBI Taxonomy" id="205694"/>
    <lineage>
        <taxon>Eukaryota</taxon>
        <taxon>Viridiplantae</taxon>
        <taxon>Streptophyta</taxon>
        <taxon>Embryophyta</taxon>
        <taxon>Tracheophyta</taxon>
        <taxon>Spermatophyta</taxon>
        <taxon>Magnoliopsida</taxon>
        <taxon>eudicotyledons</taxon>
        <taxon>Gunneridae</taxon>
        <taxon>Pentapetalae</taxon>
        <taxon>asterids</taxon>
        <taxon>lamiids</taxon>
        <taxon>Lamiales</taxon>
        <taxon>Oleaceae</taxon>
        <taxon>Forsythieae</taxon>
        <taxon>Forsythia</taxon>
    </lineage>
</organism>